<dbReference type="InterPro" id="IPR052713">
    <property type="entry name" value="FeoA"/>
</dbReference>
<reference evidence="3" key="3">
    <citation type="submission" date="2022-12" db="EMBL/GenBank/DDBJ databases">
        <authorList>
            <person name="Sun Q."/>
            <person name="Kim S."/>
        </authorList>
    </citation>
    <scope>NUCLEOTIDE SEQUENCE</scope>
    <source>
        <strain evidence="3">KCTC 12343</strain>
    </source>
</reference>
<reference evidence="4 5" key="2">
    <citation type="submission" date="2019-02" db="EMBL/GenBank/DDBJ databases">
        <title>Draft Genome Sequences of Six Type Strains of the Genus Massilia.</title>
        <authorList>
            <person name="Miess H."/>
            <person name="Frediansyhah A."/>
            <person name="Gross H."/>
        </authorList>
    </citation>
    <scope>NUCLEOTIDE SEQUENCE [LARGE SCALE GENOMIC DNA]</scope>
    <source>
        <strain evidence="4 5">DSM 17472</strain>
    </source>
</reference>
<dbReference type="EMBL" id="CP036401">
    <property type="protein sequence ID" value="QBI04750.1"/>
    <property type="molecule type" value="Genomic_DNA"/>
</dbReference>
<evidence type="ECO:0000259" key="2">
    <source>
        <dbReference type="SMART" id="SM00899"/>
    </source>
</evidence>
<accession>A0A411X6S6</accession>
<evidence type="ECO:0000256" key="1">
    <source>
        <dbReference type="ARBA" id="ARBA00023004"/>
    </source>
</evidence>
<evidence type="ECO:0000313" key="6">
    <source>
        <dbReference type="Proteomes" id="UP000628442"/>
    </source>
</evidence>
<evidence type="ECO:0000313" key="4">
    <source>
        <dbReference type="EMBL" id="QBI04750.1"/>
    </source>
</evidence>
<dbReference type="EMBL" id="BMWV01000006">
    <property type="protein sequence ID" value="GGY44783.1"/>
    <property type="molecule type" value="Genomic_DNA"/>
</dbReference>
<dbReference type="InterPro" id="IPR008988">
    <property type="entry name" value="Transcriptional_repressor_C"/>
</dbReference>
<dbReference type="Gene3D" id="2.30.30.90">
    <property type="match status" value="1"/>
</dbReference>
<evidence type="ECO:0000313" key="5">
    <source>
        <dbReference type="Proteomes" id="UP000292307"/>
    </source>
</evidence>
<dbReference type="GO" id="GO:0046914">
    <property type="term" value="F:transition metal ion binding"/>
    <property type="evidence" value="ECO:0007669"/>
    <property type="project" value="InterPro"/>
</dbReference>
<dbReference type="PANTHER" id="PTHR42954:SF2">
    <property type="entry name" value="FE(2+) TRANSPORT PROTEIN A"/>
    <property type="match status" value="1"/>
</dbReference>
<dbReference type="Pfam" id="PF04023">
    <property type="entry name" value="FeoA"/>
    <property type="match status" value="1"/>
</dbReference>
<dbReference type="OrthoDB" id="559009at2"/>
<dbReference type="InterPro" id="IPR007167">
    <property type="entry name" value="Fe-transptr_FeoA-like"/>
</dbReference>
<reference evidence="3" key="1">
    <citation type="journal article" date="2014" name="Int. J. Syst. Evol. Microbiol.">
        <title>Complete genome sequence of Corynebacterium casei LMG S-19264T (=DSM 44701T), isolated from a smear-ripened cheese.</title>
        <authorList>
            <consortium name="US DOE Joint Genome Institute (JGI-PGF)"/>
            <person name="Walter F."/>
            <person name="Albersmeier A."/>
            <person name="Kalinowski J."/>
            <person name="Ruckert C."/>
        </authorList>
    </citation>
    <scope>NUCLEOTIDE SEQUENCE</scope>
    <source>
        <strain evidence="3">KCTC 12343</strain>
    </source>
</reference>
<sequence>MTSAPSPINLDALATGKSGTVVRVAPGNPADHEDGADLARRLMELGFVPGEKIRMLKRGMPGGEPLAVRVGNSTFALRRFEAALVAVQPDAVQPAAVLSVVQPGAVQL</sequence>
<dbReference type="PANTHER" id="PTHR42954">
    <property type="entry name" value="FE(2+) TRANSPORT PROTEIN A"/>
    <property type="match status" value="1"/>
</dbReference>
<keyword evidence="5" id="KW-1185">Reference proteome</keyword>
<keyword evidence="1" id="KW-0408">Iron</keyword>
<dbReference type="SMART" id="SM00899">
    <property type="entry name" value="FeoA"/>
    <property type="match status" value="1"/>
</dbReference>
<protein>
    <submittedName>
        <fullName evidence="4">Ferrous iron transport protein A</fullName>
    </submittedName>
</protein>
<proteinExistence type="predicted"/>
<evidence type="ECO:0000313" key="3">
    <source>
        <dbReference type="EMBL" id="GGY44783.1"/>
    </source>
</evidence>
<organism evidence="3 6">
    <name type="scientific">Pseudoduganella albidiflava</name>
    <dbReference type="NCBI Taxonomy" id="321983"/>
    <lineage>
        <taxon>Bacteria</taxon>
        <taxon>Pseudomonadati</taxon>
        <taxon>Pseudomonadota</taxon>
        <taxon>Betaproteobacteria</taxon>
        <taxon>Burkholderiales</taxon>
        <taxon>Oxalobacteraceae</taxon>
        <taxon>Telluria group</taxon>
        <taxon>Pseudoduganella</taxon>
    </lineage>
</organism>
<name>A0A411X6S6_9BURK</name>
<gene>
    <name evidence="4" type="ORF">EYF70_00210</name>
    <name evidence="3" type="ORF">GCM10007387_28420</name>
</gene>
<dbReference type="Proteomes" id="UP000292307">
    <property type="component" value="Chromosome"/>
</dbReference>
<feature type="domain" description="Ferrous iron transporter FeoA-like" evidence="2">
    <location>
        <begin position="8"/>
        <end position="89"/>
    </location>
</feature>
<dbReference type="AlphaFoldDB" id="A0A411X6S6"/>
<dbReference type="Proteomes" id="UP000628442">
    <property type="component" value="Unassembled WGS sequence"/>
</dbReference>
<dbReference type="SUPFAM" id="SSF50037">
    <property type="entry name" value="C-terminal domain of transcriptional repressors"/>
    <property type="match status" value="1"/>
</dbReference>
<dbReference type="InterPro" id="IPR038157">
    <property type="entry name" value="FeoA_core_dom"/>
</dbReference>